<dbReference type="InterPro" id="IPR011856">
    <property type="entry name" value="tRNA_endonuc-like_dom_sf"/>
</dbReference>
<accession>A0A0P1F293</accession>
<protein>
    <recommendedName>
        <fullName evidence="2">UPF0102 protein THS5294_02997</fullName>
    </recommendedName>
</protein>
<gene>
    <name evidence="3" type="ORF">THS5294_02997</name>
</gene>
<dbReference type="Proteomes" id="UP000051298">
    <property type="component" value="Unassembled WGS sequence"/>
</dbReference>
<dbReference type="PANTHER" id="PTHR34039">
    <property type="entry name" value="UPF0102 PROTEIN YRAN"/>
    <property type="match status" value="1"/>
</dbReference>
<evidence type="ECO:0000313" key="3">
    <source>
        <dbReference type="EMBL" id="CUH61685.1"/>
    </source>
</evidence>
<comment type="similarity">
    <text evidence="1 2">Belongs to the UPF0102 family.</text>
</comment>
<dbReference type="RefSeq" id="WP_058124349.1">
    <property type="nucleotide sequence ID" value="NZ_CYRX01000033.1"/>
</dbReference>
<dbReference type="Gene3D" id="3.40.1350.10">
    <property type="match status" value="1"/>
</dbReference>
<dbReference type="AlphaFoldDB" id="A0A0P1F293"/>
<dbReference type="EMBL" id="CYRX01000033">
    <property type="protein sequence ID" value="CUH61685.1"/>
    <property type="molecule type" value="Genomic_DNA"/>
</dbReference>
<dbReference type="SUPFAM" id="SSF52980">
    <property type="entry name" value="Restriction endonuclease-like"/>
    <property type="match status" value="1"/>
</dbReference>
<dbReference type="eggNOG" id="COG0792">
    <property type="taxonomic scope" value="Bacteria"/>
</dbReference>
<dbReference type="InterPro" id="IPR011335">
    <property type="entry name" value="Restrct_endonuc-II-like"/>
</dbReference>
<dbReference type="Pfam" id="PF02021">
    <property type="entry name" value="UPF0102"/>
    <property type="match status" value="1"/>
</dbReference>
<organism evidence="3 4">
    <name type="scientific">Thalassobacter stenotrophicus</name>
    <dbReference type="NCBI Taxonomy" id="266809"/>
    <lineage>
        <taxon>Bacteria</taxon>
        <taxon>Pseudomonadati</taxon>
        <taxon>Pseudomonadota</taxon>
        <taxon>Alphaproteobacteria</taxon>
        <taxon>Rhodobacterales</taxon>
        <taxon>Roseobacteraceae</taxon>
        <taxon>Thalassobacter</taxon>
    </lineage>
</organism>
<dbReference type="InterPro" id="IPR003509">
    <property type="entry name" value="UPF0102_YraN-like"/>
</dbReference>
<dbReference type="PANTHER" id="PTHR34039:SF1">
    <property type="entry name" value="UPF0102 PROTEIN YRAN"/>
    <property type="match status" value="1"/>
</dbReference>
<evidence type="ECO:0000313" key="4">
    <source>
        <dbReference type="Proteomes" id="UP000051298"/>
    </source>
</evidence>
<sequence length="117" mass="12649">MRSLTNYLAGLAAEQSVAIRYIRGGHTLLGHRWRGIGGEIDLIFEKAGTCVFVEVKKSKAFARAAESLGPRQIQRLFGAASEFLSGQPKGDLTPSRFDVALVDQSGQIEVIENALCA</sequence>
<proteinExistence type="inferred from homology"/>
<name>A0A0P1F293_9RHOB</name>
<evidence type="ECO:0000256" key="1">
    <source>
        <dbReference type="ARBA" id="ARBA00006738"/>
    </source>
</evidence>
<dbReference type="HAMAP" id="MF_00048">
    <property type="entry name" value="UPF0102"/>
    <property type="match status" value="1"/>
</dbReference>
<dbReference type="STRING" id="266809.PM03_00390"/>
<dbReference type="GO" id="GO:0003676">
    <property type="term" value="F:nucleic acid binding"/>
    <property type="evidence" value="ECO:0007669"/>
    <property type="project" value="InterPro"/>
</dbReference>
<reference evidence="3 4" key="1">
    <citation type="submission" date="2015-09" db="EMBL/GenBank/DDBJ databases">
        <authorList>
            <consortium name="Swine Surveillance"/>
        </authorList>
    </citation>
    <scope>NUCLEOTIDE SEQUENCE [LARGE SCALE GENOMIC DNA]</scope>
    <source>
        <strain evidence="3 4">CECT 5294</strain>
    </source>
</reference>
<evidence type="ECO:0000256" key="2">
    <source>
        <dbReference type="HAMAP-Rule" id="MF_00048"/>
    </source>
</evidence>